<comment type="caution">
    <text evidence="2">The sequence shown here is derived from an EMBL/GenBank/DDBJ whole genome shotgun (WGS) entry which is preliminary data.</text>
</comment>
<keyword evidence="1" id="KW-0812">Transmembrane</keyword>
<organism evidence="2 3">
    <name type="scientific">Luteimonas padinae</name>
    <dbReference type="NCBI Taxonomy" id="1714359"/>
    <lineage>
        <taxon>Bacteria</taxon>
        <taxon>Pseudomonadati</taxon>
        <taxon>Pseudomonadota</taxon>
        <taxon>Gammaproteobacteria</taxon>
        <taxon>Lysobacterales</taxon>
        <taxon>Lysobacteraceae</taxon>
        <taxon>Luteimonas</taxon>
    </lineage>
</organism>
<name>A0ABV6SXW4_9GAMM</name>
<reference evidence="2 3" key="1">
    <citation type="submission" date="2024-09" db="EMBL/GenBank/DDBJ databases">
        <authorList>
            <person name="Sun Q."/>
            <person name="Mori K."/>
        </authorList>
    </citation>
    <scope>NUCLEOTIDE SEQUENCE [LARGE SCALE GENOMIC DNA]</scope>
    <source>
        <strain evidence="2 3">KCTC 52403</strain>
    </source>
</reference>
<keyword evidence="1" id="KW-1133">Transmembrane helix</keyword>
<evidence type="ECO:0000313" key="2">
    <source>
        <dbReference type="EMBL" id="MFC0717061.1"/>
    </source>
</evidence>
<dbReference type="RefSeq" id="WP_189499500.1">
    <property type="nucleotide sequence ID" value="NZ_BMZT01000025.1"/>
</dbReference>
<keyword evidence="1" id="KW-0472">Membrane</keyword>
<feature type="transmembrane region" description="Helical" evidence="1">
    <location>
        <begin position="64"/>
        <end position="82"/>
    </location>
</feature>
<dbReference type="EMBL" id="JBHLTF010000015">
    <property type="protein sequence ID" value="MFC0717061.1"/>
    <property type="molecule type" value="Genomic_DNA"/>
</dbReference>
<sequence>MNWDKIVKLALTLFLTQVVIGFLDGALSPTDAGIKWLVASAAVSFVACGAIFAVFAIRQPTKQFTHAWIALLVQVVFSFVLVSTLDRWMGSTSWFAVALEWFSLVCALIVGVSTGSALRHSFGKRADA</sequence>
<evidence type="ECO:0000256" key="1">
    <source>
        <dbReference type="SAM" id="Phobius"/>
    </source>
</evidence>
<gene>
    <name evidence="2" type="ORF">ACFFFU_04735</name>
</gene>
<feature type="transmembrane region" description="Helical" evidence="1">
    <location>
        <begin position="94"/>
        <end position="118"/>
    </location>
</feature>
<evidence type="ECO:0008006" key="4">
    <source>
        <dbReference type="Google" id="ProtNLM"/>
    </source>
</evidence>
<proteinExistence type="predicted"/>
<dbReference type="Proteomes" id="UP001589898">
    <property type="component" value="Unassembled WGS sequence"/>
</dbReference>
<accession>A0ABV6SXW4</accession>
<evidence type="ECO:0000313" key="3">
    <source>
        <dbReference type="Proteomes" id="UP001589898"/>
    </source>
</evidence>
<feature type="transmembrane region" description="Helical" evidence="1">
    <location>
        <begin position="35"/>
        <end position="57"/>
    </location>
</feature>
<keyword evidence="3" id="KW-1185">Reference proteome</keyword>
<protein>
    <recommendedName>
        <fullName evidence="4">Phage holin family protein</fullName>
    </recommendedName>
</protein>